<protein>
    <recommendedName>
        <fullName evidence="4">Pectinesterase inhibitor domain-containing protein</fullName>
    </recommendedName>
</protein>
<keyword evidence="3" id="KW-1133">Transmembrane helix</keyword>
<organism evidence="5 6">
    <name type="scientific">Trapa incisa</name>
    <dbReference type="NCBI Taxonomy" id="236973"/>
    <lineage>
        <taxon>Eukaryota</taxon>
        <taxon>Viridiplantae</taxon>
        <taxon>Streptophyta</taxon>
        <taxon>Embryophyta</taxon>
        <taxon>Tracheophyta</taxon>
        <taxon>Spermatophyta</taxon>
        <taxon>Magnoliopsida</taxon>
        <taxon>eudicotyledons</taxon>
        <taxon>Gunneridae</taxon>
        <taxon>Pentapetalae</taxon>
        <taxon>rosids</taxon>
        <taxon>malvids</taxon>
        <taxon>Myrtales</taxon>
        <taxon>Lythraceae</taxon>
        <taxon>Trapa</taxon>
    </lineage>
</organism>
<proteinExistence type="inferred from homology"/>
<dbReference type="InterPro" id="IPR035513">
    <property type="entry name" value="Invertase/methylesterase_inhib"/>
</dbReference>
<name>A0AAN7LHJ5_9MYRT</name>
<evidence type="ECO:0000313" key="5">
    <source>
        <dbReference type="EMBL" id="KAK4780711.1"/>
    </source>
</evidence>
<keyword evidence="3" id="KW-0812">Transmembrane</keyword>
<evidence type="ECO:0000256" key="2">
    <source>
        <dbReference type="ARBA" id="ARBA00038471"/>
    </source>
</evidence>
<evidence type="ECO:0000313" key="6">
    <source>
        <dbReference type="Proteomes" id="UP001345219"/>
    </source>
</evidence>
<dbReference type="PANTHER" id="PTHR31080">
    <property type="entry name" value="PECTINESTERASE INHIBITOR-LIKE"/>
    <property type="match status" value="1"/>
</dbReference>
<evidence type="ECO:0000256" key="3">
    <source>
        <dbReference type="SAM" id="Phobius"/>
    </source>
</evidence>
<dbReference type="SMART" id="SM00856">
    <property type="entry name" value="PMEI"/>
    <property type="match status" value="1"/>
</dbReference>
<dbReference type="InterPro" id="IPR006501">
    <property type="entry name" value="Pectinesterase_inhib_dom"/>
</dbReference>
<sequence length="230" mass="25678">MDSWEAHLFYSQVHLSRIFFANSNLLLPHMWEMRLVAGSIVPLTVLLMVVVLSSLGGQLAAENEDINVREACSVTRFQDICVRSLSSFSHFAGRNPVRWARAGLSVALREAKGVAVYLQEVKRGGQIHGRRQRIALLDCTECLQDTVDNLHRCLRILRVLTREGQSGSEVDDLITWMSTALTDEDTCLDGFEGEKAKQVGHIRQRVLNVTYLTSNALALSNKLATTTIPK</sequence>
<feature type="domain" description="Pectinesterase inhibitor" evidence="4">
    <location>
        <begin position="63"/>
        <end position="219"/>
    </location>
</feature>
<dbReference type="InterPro" id="IPR051955">
    <property type="entry name" value="PME_Inhibitor"/>
</dbReference>
<dbReference type="PANTHER" id="PTHR31080:SF158">
    <property type="entry name" value="PLANT INVERTASE_PECTIN METHYLESTERASE INHIBITOR SUPERFAMILY PROTEIN"/>
    <property type="match status" value="1"/>
</dbReference>
<dbReference type="NCBIfam" id="TIGR01614">
    <property type="entry name" value="PME_inhib"/>
    <property type="match status" value="1"/>
</dbReference>
<dbReference type="Proteomes" id="UP001345219">
    <property type="component" value="Chromosome 13"/>
</dbReference>
<reference evidence="5 6" key="1">
    <citation type="journal article" date="2023" name="Hortic Res">
        <title>Pangenome of water caltrop reveals structural variations and asymmetric subgenome divergence after allopolyploidization.</title>
        <authorList>
            <person name="Zhang X."/>
            <person name="Chen Y."/>
            <person name="Wang L."/>
            <person name="Yuan Y."/>
            <person name="Fang M."/>
            <person name="Shi L."/>
            <person name="Lu R."/>
            <person name="Comes H.P."/>
            <person name="Ma Y."/>
            <person name="Chen Y."/>
            <person name="Huang G."/>
            <person name="Zhou Y."/>
            <person name="Zheng Z."/>
            <person name="Qiu Y."/>
        </authorList>
    </citation>
    <scope>NUCLEOTIDE SEQUENCE [LARGE SCALE GENOMIC DNA]</scope>
    <source>
        <tissue evidence="5">Roots</tissue>
    </source>
</reference>
<comment type="similarity">
    <text evidence="2">Belongs to the PMEI family.</text>
</comment>
<dbReference type="EMBL" id="JAXIOK010000001">
    <property type="protein sequence ID" value="KAK4780711.1"/>
    <property type="molecule type" value="Genomic_DNA"/>
</dbReference>
<comment type="caution">
    <text evidence="5">The sequence shown here is derived from an EMBL/GenBank/DDBJ whole genome shotgun (WGS) entry which is preliminary data.</text>
</comment>
<feature type="transmembrane region" description="Helical" evidence="3">
    <location>
        <begin position="35"/>
        <end position="55"/>
    </location>
</feature>
<dbReference type="Gene3D" id="1.20.140.40">
    <property type="entry name" value="Invertase/pectin methylesterase inhibitor family protein"/>
    <property type="match status" value="1"/>
</dbReference>
<dbReference type="CDD" id="cd15798">
    <property type="entry name" value="PMEI-like_3"/>
    <property type="match status" value="1"/>
</dbReference>
<accession>A0AAN7LHJ5</accession>
<evidence type="ECO:0000259" key="4">
    <source>
        <dbReference type="SMART" id="SM00856"/>
    </source>
</evidence>
<evidence type="ECO:0000256" key="1">
    <source>
        <dbReference type="ARBA" id="ARBA00022729"/>
    </source>
</evidence>
<dbReference type="GO" id="GO:0004857">
    <property type="term" value="F:enzyme inhibitor activity"/>
    <property type="evidence" value="ECO:0007669"/>
    <property type="project" value="InterPro"/>
</dbReference>
<keyword evidence="3" id="KW-0472">Membrane</keyword>
<keyword evidence="6" id="KW-1185">Reference proteome</keyword>
<dbReference type="SUPFAM" id="SSF101148">
    <property type="entry name" value="Plant invertase/pectin methylesterase inhibitor"/>
    <property type="match status" value="1"/>
</dbReference>
<dbReference type="Pfam" id="PF04043">
    <property type="entry name" value="PMEI"/>
    <property type="match status" value="1"/>
</dbReference>
<gene>
    <name evidence="5" type="ORF">SAY87_016817</name>
</gene>
<dbReference type="AlphaFoldDB" id="A0AAN7LHJ5"/>
<keyword evidence="1" id="KW-0732">Signal</keyword>